<name>A0A1T4LSP3_9FIRM</name>
<dbReference type="EMBL" id="FUXA01000006">
    <property type="protein sequence ID" value="SJZ57651.1"/>
    <property type="molecule type" value="Genomic_DNA"/>
</dbReference>
<dbReference type="Proteomes" id="UP000189857">
    <property type="component" value="Unassembled WGS sequence"/>
</dbReference>
<sequence length="84" mass="9470">MSVAKNDAEYCVTCPKCAKVIQKTFATDSFIKCPKCGFDYYSYVNDGVAISVDRSKYVSDNTRKTILLYARALTKLEKDHVLTD</sequence>
<reference evidence="1 2" key="1">
    <citation type="submission" date="2017-02" db="EMBL/GenBank/DDBJ databases">
        <authorList>
            <person name="Peterson S.W."/>
        </authorList>
    </citation>
    <scope>NUCLEOTIDE SEQUENCE [LARGE SCALE GENOMIC DNA]</scope>
    <source>
        <strain evidence="1 2">ATCC 17233</strain>
    </source>
</reference>
<protein>
    <submittedName>
        <fullName evidence="1">Uncharacterized protein</fullName>
    </submittedName>
</protein>
<evidence type="ECO:0000313" key="1">
    <source>
        <dbReference type="EMBL" id="SJZ57651.1"/>
    </source>
</evidence>
<accession>A0A1T4LSP3</accession>
<gene>
    <name evidence="1" type="ORF">SAMN02745110_00909</name>
</gene>
<dbReference type="RefSeq" id="WP_078786764.1">
    <property type="nucleotide sequence ID" value="NZ_FMTO01000004.1"/>
</dbReference>
<dbReference type="AlphaFoldDB" id="A0A1T4LSP3"/>
<keyword evidence="2" id="KW-1185">Reference proteome</keyword>
<evidence type="ECO:0000313" key="2">
    <source>
        <dbReference type="Proteomes" id="UP000189857"/>
    </source>
</evidence>
<proteinExistence type="predicted"/>
<dbReference type="OrthoDB" id="9992548at2"/>
<organism evidence="1 2">
    <name type="scientific">Eubacterium ruminantium</name>
    <dbReference type="NCBI Taxonomy" id="42322"/>
    <lineage>
        <taxon>Bacteria</taxon>
        <taxon>Bacillati</taxon>
        <taxon>Bacillota</taxon>
        <taxon>Clostridia</taxon>
        <taxon>Eubacteriales</taxon>
        <taxon>Eubacteriaceae</taxon>
        <taxon>Eubacterium</taxon>
    </lineage>
</organism>